<evidence type="ECO:0008006" key="2">
    <source>
        <dbReference type="Google" id="ProtNLM"/>
    </source>
</evidence>
<dbReference type="EMBL" id="CP163439">
    <property type="protein sequence ID" value="XDQ38699.1"/>
    <property type="molecule type" value="Genomic_DNA"/>
</dbReference>
<sequence length="260" mass="28946">MKLDLTGCVGELRRRGLVPEDTLALFNVGSVARGWANPSSDFDFYLVSRTVPTIEGARTVPVPLSHETISTFDFQAEERRWEVSYWLDSQVDQMLAKVSWAEFDAGVSSLKVMVDTEELFLERITTGLPLLGEGWVKERREELYGTAYKAFVTTRSLAEADGNVEDALGMLDVGDIESAVMAARKALGHATDAVLEGSGNYGSRTPKWRARRVKEARLDALPFEKFWALETMADYDAGDPGAWVRRVVTLCKDLSIEVEI</sequence>
<organism evidence="1">
    <name type="scientific">Streptomyces sp. R28</name>
    <dbReference type="NCBI Taxonomy" id="3238628"/>
    <lineage>
        <taxon>Bacteria</taxon>
        <taxon>Bacillati</taxon>
        <taxon>Actinomycetota</taxon>
        <taxon>Actinomycetes</taxon>
        <taxon>Kitasatosporales</taxon>
        <taxon>Streptomycetaceae</taxon>
        <taxon>Streptomyces</taxon>
    </lineage>
</organism>
<evidence type="ECO:0000313" key="1">
    <source>
        <dbReference type="EMBL" id="XDQ38699.1"/>
    </source>
</evidence>
<name>A0AB39Q814_9ACTN</name>
<protein>
    <recommendedName>
        <fullName evidence="2">Nucleotidyltransferase</fullName>
    </recommendedName>
</protein>
<proteinExistence type="predicted"/>
<reference evidence="1" key="1">
    <citation type="submission" date="2024-07" db="EMBL/GenBank/DDBJ databases">
        <authorList>
            <person name="Yu S.T."/>
        </authorList>
    </citation>
    <scope>NUCLEOTIDE SEQUENCE</scope>
    <source>
        <strain evidence="1">R28</strain>
    </source>
</reference>
<dbReference type="RefSeq" id="WP_369173402.1">
    <property type="nucleotide sequence ID" value="NZ_CP163439.1"/>
</dbReference>
<accession>A0AB39Q814</accession>
<dbReference type="AlphaFoldDB" id="A0AB39Q814"/>
<gene>
    <name evidence="1" type="ORF">AB5J49_38045</name>
</gene>